<sequence>MSSTTIPGFALERPHRADARRNFDALLASARAAFAARGADVPLEEIARDAGVGIGTLYRNFPTRQHLFEAVYVAEVEELIRAAGETTGLPPWEAWVGWLERFAGYVMTKRAVLEEIGTDSELFRGCKLALVSAGEPLFRAGQDAGEIRPDAAFDDVLRMVAGVIASPCADAAQRDRVLGLALDGIRPRGER</sequence>
<dbReference type="Pfam" id="PF21597">
    <property type="entry name" value="TetR_C_43"/>
    <property type="match status" value="1"/>
</dbReference>
<evidence type="ECO:0000256" key="1">
    <source>
        <dbReference type="ARBA" id="ARBA00023015"/>
    </source>
</evidence>
<evidence type="ECO:0000259" key="5">
    <source>
        <dbReference type="PROSITE" id="PS50977"/>
    </source>
</evidence>
<protein>
    <submittedName>
        <fullName evidence="6">Transcriptional regulator, AcrR family</fullName>
    </submittedName>
</protein>
<dbReference type="PRINTS" id="PR00455">
    <property type="entry name" value="HTHTETR"/>
</dbReference>
<dbReference type="InterPro" id="IPR001647">
    <property type="entry name" value="HTH_TetR"/>
</dbReference>
<dbReference type="Gene3D" id="1.10.357.10">
    <property type="entry name" value="Tetracycline Repressor, domain 2"/>
    <property type="match status" value="1"/>
</dbReference>
<dbReference type="PROSITE" id="PS50977">
    <property type="entry name" value="HTH_TETR_2"/>
    <property type="match status" value="1"/>
</dbReference>
<organism evidence="6">
    <name type="scientific">uncultured Solirubrobacteraceae bacterium</name>
    <dbReference type="NCBI Taxonomy" id="1162706"/>
    <lineage>
        <taxon>Bacteria</taxon>
        <taxon>Bacillati</taxon>
        <taxon>Actinomycetota</taxon>
        <taxon>Thermoleophilia</taxon>
        <taxon>Solirubrobacterales</taxon>
        <taxon>Solirubrobacteraceae</taxon>
        <taxon>environmental samples</taxon>
    </lineage>
</organism>
<keyword evidence="1" id="KW-0805">Transcription regulation</keyword>
<dbReference type="GO" id="GO:0003700">
    <property type="term" value="F:DNA-binding transcription factor activity"/>
    <property type="evidence" value="ECO:0007669"/>
    <property type="project" value="TreeGrafter"/>
</dbReference>
<evidence type="ECO:0000256" key="4">
    <source>
        <dbReference type="PROSITE-ProRule" id="PRU00335"/>
    </source>
</evidence>
<dbReference type="SUPFAM" id="SSF48498">
    <property type="entry name" value="Tetracyclin repressor-like, C-terminal domain"/>
    <property type="match status" value="1"/>
</dbReference>
<keyword evidence="3" id="KW-0804">Transcription</keyword>
<gene>
    <name evidence="6" type="ORF">AVDCRST_MAG30-2747</name>
</gene>
<reference evidence="6" key="1">
    <citation type="submission" date="2020-02" db="EMBL/GenBank/DDBJ databases">
        <authorList>
            <person name="Meier V. D."/>
        </authorList>
    </citation>
    <scope>NUCLEOTIDE SEQUENCE</scope>
    <source>
        <strain evidence="6">AVDCRST_MAG30</strain>
    </source>
</reference>
<evidence type="ECO:0000256" key="3">
    <source>
        <dbReference type="ARBA" id="ARBA00023163"/>
    </source>
</evidence>
<dbReference type="AlphaFoldDB" id="A0A6J4T703"/>
<dbReference type="PANTHER" id="PTHR30055">
    <property type="entry name" value="HTH-TYPE TRANSCRIPTIONAL REGULATOR RUTR"/>
    <property type="match status" value="1"/>
</dbReference>
<evidence type="ECO:0000256" key="2">
    <source>
        <dbReference type="ARBA" id="ARBA00023125"/>
    </source>
</evidence>
<proteinExistence type="predicted"/>
<feature type="DNA-binding region" description="H-T-H motif" evidence="4">
    <location>
        <begin position="42"/>
        <end position="61"/>
    </location>
</feature>
<name>A0A6J4T703_9ACTN</name>
<evidence type="ECO:0000313" key="6">
    <source>
        <dbReference type="EMBL" id="CAA9515686.1"/>
    </source>
</evidence>
<accession>A0A6J4T703</accession>
<dbReference type="InterPro" id="IPR050109">
    <property type="entry name" value="HTH-type_TetR-like_transc_reg"/>
</dbReference>
<keyword evidence="2 4" id="KW-0238">DNA-binding</keyword>
<dbReference type="Pfam" id="PF00440">
    <property type="entry name" value="TetR_N"/>
    <property type="match status" value="1"/>
</dbReference>
<feature type="domain" description="HTH tetR-type" evidence="5">
    <location>
        <begin position="20"/>
        <end position="79"/>
    </location>
</feature>
<dbReference type="InterPro" id="IPR009057">
    <property type="entry name" value="Homeodomain-like_sf"/>
</dbReference>
<dbReference type="PANTHER" id="PTHR30055:SF234">
    <property type="entry name" value="HTH-TYPE TRANSCRIPTIONAL REGULATOR BETI"/>
    <property type="match status" value="1"/>
</dbReference>
<dbReference type="SUPFAM" id="SSF46689">
    <property type="entry name" value="Homeodomain-like"/>
    <property type="match status" value="1"/>
</dbReference>
<dbReference type="InterPro" id="IPR036271">
    <property type="entry name" value="Tet_transcr_reg_TetR-rel_C_sf"/>
</dbReference>
<dbReference type="InterPro" id="IPR049445">
    <property type="entry name" value="TetR_SbtR-like_C"/>
</dbReference>
<dbReference type="EMBL" id="CADCVS010000356">
    <property type="protein sequence ID" value="CAA9515686.1"/>
    <property type="molecule type" value="Genomic_DNA"/>
</dbReference>
<dbReference type="GO" id="GO:0000976">
    <property type="term" value="F:transcription cis-regulatory region binding"/>
    <property type="evidence" value="ECO:0007669"/>
    <property type="project" value="TreeGrafter"/>
</dbReference>